<gene>
    <name evidence="1" type="ORF">GALL_540980</name>
</gene>
<reference evidence="1" key="1">
    <citation type="submission" date="2016-10" db="EMBL/GenBank/DDBJ databases">
        <title>Sequence of Gallionella enrichment culture.</title>
        <authorList>
            <person name="Poehlein A."/>
            <person name="Muehling M."/>
            <person name="Daniel R."/>
        </authorList>
    </citation>
    <scope>NUCLEOTIDE SEQUENCE</scope>
</reference>
<sequence length="72" mass="8126">MCRIGVARHCSEGLDIFQHQCAQQAGTLTQRDVIEDIVFNQLGFIGEIHEVSVTSKRLVLLTRVKRLDAYVV</sequence>
<comment type="caution">
    <text evidence="1">The sequence shown here is derived from an EMBL/GenBank/DDBJ whole genome shotgun (WGS) entry which is preliminary data.</text>
</comment>
<evidence type="ECO:0000313" key="1">
    <source>
        <dbReference type="EMBL" id="OIQ64352.1"/>
    </source>
</evidence>
<dbReference type="EMBL" id="MLJW01008195">
    <property type="protein sequence ID" value="OIQ64352.1"/>
    <property type="molecule type" value="Genomic_DNA"/>
</dbReference>
<protein>
    <submittedName>
        <fullName evidence="1">Uncharacterized protein</fullName>
    </submittedName>
</protein>
<dbReference type="AlphaFoldDB" id="A0A1J5P199"/>
<organism evidence="1">
    <name type="scientific">mine drainage metagenome</name>
    <dbReference type="NCBI Taxonomy" id="410659"/>
    <lineage>
        <taxon>unclassified sequences</taxon>
        <taxon>metagenomes</taxon>
        <taxon>ecological metagenomes</taxon>
    </lineage>
</organism>
<name>A0A1J5P199_9ZZZZ</name>
<accession>A0A1J5P199</accession>
<proteinExistence type="predicted"/>